<sequence length="120" mass="13120">MEVDGGPPPFCGATTTVDDSFDKNPHYDDVDEEESPETSSNLPLPRDSSRSRSVTPVSSLNTLDMTQEVTSSELLEKGDTNVSSTKEEEGEKVEEDDDDWGDFEESTVAPAPIQNVCFDN</sequence>
<reference evidence="3" key="1">
    <citation type="submission" date="2011-07" db="EMBL/GenBank/DDBJ databases">
        <authorList>
            <consortium name="Caenorhabditis brenneri Sequencing and Analysis Consortium"/>
            <person name="Wilson R.K."/>
        </authorList>
    </citation>
    <scope>NUCLEOTIDE SEQUENCE [LARGE SCALE GENOMIC DNA]</scope>
    <source>
        <strain evidence="3">PB2801</strain>
    </source>
</reference>
<feature type="compositionally biased region" description="Polar residues" evidence="1">
    <location>
        <begin position="60"/>
        <end position="73"/>
    </location>
</feature>
<evidence type="ECO:0000256" key="1">
    <source>
        <dbReference type="SAM" id="MobiDB-lite"/>
    </source>
</evidence>
<feature type="region of interest" description="Disordered" evidence="1">
    <location>
        <begin position="1"/>
        <end position="120"/>
    </location>
</feature>
<evidence type="ECO:0000313" key="3">
    <source>
        <dbReference type="Proteomes" id="UP000008068"/>
    </source>
</evidence>
<dbReference type="eggNOG" id="ENOG502TJ75">
    <property type="taxonomic scope" value="Eukaryota"/>
</dbReference>
<keyword evidence="3" id="KW-1185">Reference proteome</keyword>
<organism evidence="3">
    <name type="scientific">Caenorhabditis brenneri</name>
    <name type="common">Nematode worm</name>
    <dbReference type="NCBI Taxonomy" id="135651"/>
    <lineage>
        <taxon>Eukaryota</taxon>
        <taxon>Metazoa</taxon>
        <taxon>Ecdysozoa</taxon>
        <taxon>Nematoda</taxon>
        <taxon>Chromadorea</taxon>
        <taxon>Rhabditida</taxon>
        <taxon>Rhabditina</taxon>
        <taxon>Rhabditomorpha</taxon>
        <taxon>Rhabditoidea</taxon>
        <taxon>Rhabditidae</taxon>
        <taxon>Peloderinae</taxon>
        <taxon>Caenorhabditis</taxon>
    </lineage>
</organism>
<feature type="compositionally biased region" description="Pro residues" evidence="1">
    <location>
        <begin position="1"/>
        <end position="10"/>
    </location>
</feature>
<gene>
    <name evidence="2" type="ORF">CAEBREN_24900</name>
</gene>
<feature type="compositionally biased region" description="Acidic residues" evidence="1">
    <location>
        <begin position="90"/>
        <end position="105"/>
    </location>
</feature>
<name>G0PEN6_CAEBE</name>
<feature type="compositionally biased region" description="Basic and acidic residues" evidence="1">
    <location>
        <begin position="74"/>
        <end position="89"/>
    </location>
</feature>
<dbReference type="EMBL" id="GL380323">
    <property type="protein sequence ID" value="EGT53130.1"/>
    <property type="molecule type" value="Genomic_DNA"/>
</dbReference>
<dbReference type="Proteomes" id="UP000008068">
    <property type="component" value="Unassembled WGS sequence"/>
</dbReference>
<dbReference type="AlphaFoldDB" id="G0PEN6"/>
<feature type="compositionally biased region" description="Low complexity" evidence="1">
    <location>
        <begin position="39"/>
        <end position="59"/>
    </location>
</feature>
<dbReference type="HOGENOM" id="CLU_2051709_0_0_1"/>
<proteinExistence type="predicted"/>
<accession>G0PEN6</accession>
<protein>
    <submittedName>
        <fullName evidence="2">Uncharacterized protein</fullName>
    </submittedName>
</protein>
<evidence type="ECO:0000313" key="2">
    <source>
        <dbReference type="EMBL" id="EGT53130.1"/>
    </source>
</evidence>
<dbReference type="InParanoid" id="G0PEN6"/>
<dbReference type="STRING" id="135651.G0PEN6"/>